<dbReference type="Gene3D" id="1.10.10.60">
    <property type="entry name" value="Homeodomain-like"/>
    <property type="match status" value="2"/>
</dbReference>
<dbReference type="GO" id="GO:0003700">
    <property type="term" value="F:DNA-binding transcription factor activity"/>
    <property type="evidence" value="ECO:0007669"/>
    <property type="project" value="InterPro"/>
</dbReference>
<dbReference type="PROSITE" id="PS01124">
    <property type="entry name" value="HTH_ARAC_FAMILY_2"/>
    <property type="match status" value="1"/>
</dbReference>
<keyword evidence="3 8" id="KW-0597">Phosphoprotein</keyword>
<dbReference type="InterPro" id="IPR009057">
    <property type="entry name" value="Homeodomain-like_sf"/>
</dbReference>
<dbReference type="SUPFAM" id="SSF52172">
    <property type="entry name" value="CheY-like"/>
    <property type="match status" value="1"/>
</dbReference>
<protein>
    <submittedName>
        <fullName evidence="11">Response regulator</fullName>
    </submittedName>
</protein>
<evidence type="ECO:0000256" key="8">
    <source>
        <dbReference type="PROSITE-ProRule" id="PRU00169"/>
    </source>
</evidence>
<keyword evidence="4" id="KW-0902">Two-component regulatory system</keyword>
<dbReference type="InterPro" id="IPR020449">
    <property type="entry name" value="Tscrpt_reg_AraC-type_HTH"/>
</dbReference>
<keyword evidence="2" id="KW-0963">Cytoplasm</keyword>
<keyword evidence="12" id="KW-1185">Reference proteome</keyword>
<dbReference type="InterPro" id="IPR018062">
    <property type="entry name" value="HTH_AraC-typ_CS"/>
</dbReference>
<dbReference type="GO" id="GO:0000160">
    <property type="term" value="P:phosphorelay signal transduction system"/>
    <property type="evidence" value="ECO:0007669"/>
    <property type="project" value="UniProtKB-KW"/>
</dbReference>
<evidence type="ECO:0000256" key="1">
    <source>
        <dbReference type="ARBA" id="ARBA00004496"/>
    </source>
</evidence>
<dbReference type="InterPro" id="IPR018060">
    <property type="entry name" value="HTH_AraC"/>
</dbReference>
<comment type="subcellular location">
    <subcellularLocation>
        <location evidence="1">Cytoplasm</location>
    </subcellularLocation>
</comment>
<feature type="domain" description="HTH araC/xylS-type" evidence="9">
    <location>
        <begin position="441"/>
        <end position="540"/>
    </location>
</feature>
<dbReference type="CDD" id="cd17536">
    <property type="entry name" value="REC_YesN-like"/>
    <property type="match status" value="1"/>
</dbReference>
<accession>A0A7X0RWK9</accession>
<reference evidence="11 12" key="1">
    <citation type="submission" date="2020-08" db="EMBL/GenBank/DDBJ databases">
        <title>Cohnella phylogeny.</title>
        <authorList>
            <person name="Dunlap C."/>
        </authorList>
    </citation>
    <scope>NUCLEOTIDE SEQUENCE [LARGE SCALE GENOMIC DNA]</scope>
    <source>
        <strain evidence="11 12">DSM 28246</strain>
    </source>
</reference>
<name>A0A7X0RWK9_9BACL</name>
<keyword evidence="5" id="KW-0805">Transcription regulation</keyword>
<dbReference type="SMART" id="SM00342">
    <property type="entry name" value="HTH_ARAC"/>
    <property type="match status" value="1"/>
</dbReference>
<organism evidence="11 12">
    <name type="scientific">Cohnella nanjingensis</name>
    <dbReference type="NCBI Taxonomy" id="1387779"/>
    <lineage>
        <taxon>Bacteria</taxon>
        <taxon>Bacillati</taxon>
        <taxon>Bacillota</taxon>
        <taxon>Bacilli</taxon>
        <taxon>Bacillales</taxon>
        <taxon>Paenibacillaceae</taxon>
        <taxon>Cohnella</taxon>
    </lineage>
</organism>
<evidence type="ECO:0000256" key="6">
    <source>
        <dbReference type="ARBA" id="ARBA00023125"/>
    </source>
</evidence>
<dbReference type="Pfam" id="PF17853">
    <property type="entry name" value="GGDEF_2"/>
    <property type="match status" value="1"/>
</dbReference>
<dbReference type="PROSITE" id="PS00041">
    <property type="entry name" value="HTH_ARAC_FAMILY_1"/>
    <property type="match status" value="1"/>
</dbReference>
<proteinExistence type="predicted"/>
<dbReference type="PANTHER" id="PTHR42713:SF3">
    <property type="entry name" value="TRANSCRIPTIONAL REGULATORY PROTEIN HPTR"/>
    <property type="match status" value="1"/>
</dbReference>
<dbReference type="SUPFAM" id="SSF46689">
    <property type="entry name" value="Homeodomain-like"/>
    <property type="match status" value="1"/>
</dbReference>
<gene>
    <name evidence="11" type="ORF">H7C19_22455</name>
</gene>
<dbReference type="GO" id="GO:0005737">
    <property type="term" value="C:cytoplasm"/>
    <property type="evidence" value="ECO:0007669"/>
    <property type="project" value="UniProtKB-SubCell"/>
</dbReference>
<comment type="caution">
    <text evidence="11">The sequence shown here is derived from an EMBL/GenBank/DDBJ whole genome shotgun (WGS) entry which is preliminary data.</text>
</comment>
<feature type="modified residue" description="4-aspartylphosphate" evidence="8">
    <location>
        <position position="55"/>
    </location>
</feature>
<dbReference type="AlphaFoldDB" id="A0A7X0RWK9"/>
<evidence type="ECO:0000259" key="10">
    <source>
        <dbReference type="PROSITE" id="PS50110"/>
    </source>
</evidence>
<dbReference type="InterPro" id="IPR011006">
    <property type="entry name" value="CheY-like_superfamily"/>
</dbReference>
<dbReference type="InterPro" id="IPR051552">
    <property type="entry name" value="HptR"/>
</dbReference>
<dbReference type="PRINTS" id="PR00032">
    <property type="entry name" value="HTHARAC"/>
</dbReference>
<evidence type="ECO:0000313" key="11">
    <source>
        <dbReference type="EMBL" id="MBB6673444.1"/>
    </source>
</evidence>
<evidence type="ECO:0000256" key="2">
    <source>
        <dbReference type="ARBA" id="ARBA00022490"/>
    </source>
</evidence>
<evidence type="ECO:0000256" key="7">
    <source>
        <dbReference type="ARBA" id="ARBA00023163"/>
    </source>
</evidence>
<dbReference type="InterPro" id="IPR041522">
    <property type="entry name" value="CdaR_GGDEF"/>
</dbReference>
<sequence length="546" mass="62379">MYKLMIVDDEPTVRFGLRSYFDWGAFGIEILHEADDGDVALEAVARGMPDIVLTDVRMPNMDGIRLSKAIRERFPQVKIVFISGHDDADYLKSALQVSAVDYIFKPVNLLELRKVVERVVAELEMEKTERLLAQDMQLKLKESMPLLREKFLLSLIQDGLAKPERIRERLEFLGLQLPADATYWVIVVSVDDSADVFEARSERDRQLLSYSILNVCQELIGRYVGGYAFEHRGGEFVGILCARPNDPEDDLEERLFKLAGDIRDNLQRWLKLSVTIGIGDRAAHLPGLAASYAQAREAADRKWYLGKNRIITMDSLETEAQSLYRFEHAMIERLVSVLKAADPDQLKEALNELFDGLSRNRRDGLKYGRNVGLQVLLLAGQLLLELNAQSEELETMEADIWERLLRQETIGGLRQLIEAYLLAVCDGIREKRNGKAHNLVERVRAIIERRYADNELTVLQIGKEVYLTDTYVSLLFKQETGKTVNEYLTQVRIEKAKELLRDPQYKFYDVCYAVGYADPSYFSKLFKKMTGMTPSAYRKLLGGEGT</sequence>
<dbReference type="SMART" id="SM00448">
    <property type="entry name" value="REC"/>
    <property type="match status" value="1"/>
</dbReference>
<dbReference type="EMBL" id="JACJVP010000039">
    <property type="protein sequence ID" value="MBB6673444.1"/>
    <property type="molecule type" value="Genomic_DNA"/>
</dbReference>
<keyword evidence="7" id="KW-0804">Transcription</keyword>
<evidence type="ECO:0000313" key="12">
    <source>
        <dbReference type="Proteomes" id="UP000547209"/>
    </source>
</evidence>
<evidence type="ECO:0000259" key="9">
    <source>
        <dbReference type="PROSITE" id="PS01124"/>
    </source>
</evidence>
<evidence type="ECO:0000256" key="5">
    <source>
        <dbReference type="ARBA" id="ARBA00023015"/>
    </source>
</evidence>
<dbReference type="Pfam" id="PF00072">
    <property type="entry name" value="Response_reg"/>
    <property type="match status" value="1"/>
</dbReference>
<evidence type="ECO:0000256" key="3">
    <source>
        <dbReference type="ARBA" id="ARBA00022553"/>
    </source>
</evidence>
<keyword evidence="6" id="KW-0238">DNA-binding</keyword>
<dbReference type="PROSITE" id="PS50110">
    <property type="entry name" value="RESPONSE_REGULATORY"/>
    <property type="match status" value="1"/>
</dbReference>
<dbReference type="Gene3D" id="3.40.50.2300">
    <property type="match status" value="1"/>
</dbReference>
<dbReference type="Proteomes" id="UP000547209">
    <property type="component" value="Unassembled WGS sequence"/>
</dbReference>
<feature type="domain" description="Response regulatory" evidence="10">
    <location>
        <begin position="3"/>
        <end position="120"/>
    </location>
</feature>
<dbReference type="GO" id="GO:0043565">
    <property type="term" value="F:sequence-specific DNA binding"/>
    <property type="evidence" value="ECO:0007669"/>
    <property type="project" value="InterPro"/>
</dbReference>
<dbReference type="Pfam" id="PF12833">
    <property type="entry name" value="HTH_18"/>
    <property type="match status" value="1"/>
</dbReference>
<dbReference type="InterPro" id="IPR001789">
    <property type="entry name" value="Sig_transdc_resp-reg_receiver"/>
</dbReference>
<evidence type="ECO:0000256" key="4">
    <source>
        <dbReference type="ARBA" id="ARBA00023012"/>
    </source>
</evidence>
<dbReference type="PANTHER" id="PTHR42713">
    <property type="entry name" value="HISTIDINE KINASE-RELATED"/>
    <property type="match status" value="1"/>
</dbReference>